<protein>
    <submittedName>
        <fullName evidence="1">Uncharacterized protein</fullName>
    </submittedName>
</protein>
<dbReference type="RefSeq" id="WP_158009562.1">
    <property type="nucleotide sequence ID" value="NZ_MIQH01001262.1"/>
</dbReference>
<evidence type="ECO:0000313" key="1">
    <source>
        <dbReference type="EMBL" id="OJA02958.1"/>
    </source>
</evidence>
<gene>
    <name evidence="1" type="ORF">BGC33_00970</name>
</gene>
<feature type="non-terminal residue" evidence="1">
    <location>
        <position position="1"/>
    </location>
</feature>
<sequence length="75" mass="8331">NVNDLLHISNESNVLRVIGDSNDKVKIELSDDGFFAESPILEDGVKYYVYSSPSNDFGRLWVGQNIVVENSGEVI</sequence>
<dbReference type="OrthoDB" id="1956004at2"/>
<reference evidence="2" key="1">
    <citation type="submission" date="2016-09" db="EMBL/GenBank/DDBJ databases">
        <title>Genome Sequence of Bathymodiolus thermophilus sulfur-oxidizing gill endosymbiont.</title>
        <authorList>
            <person name="Ponnudurai R."/>
            <person name="Kleiner M."/>
            <person name="Sayavedra L."/>
            <person name="Thuermer A."/>
            <person name="Felbeck H."/>
            <person name="Schlueter R."/>
            <person name="Schweder T."/>
            <person name="Markert S."/>
        </authorList>
    </citation>
    <scope>NUCLEOTIDE SEQUENCE [LARGE SCALE GENOMIC DNA]</scope>
    <source>
        <strain evidence="2">BAT/CrabSpa'14</strain>
    </source>
</reference>
<organism evidence="1 2">
    <name type="scientific">Bathymodiolus thermophilus thioautotrophic gill symbiont</name>
    <dbReference type="NCBI Taxonomy" id="2360"/>
    <lineage>
        <taxon>Bacteria</taxon>
        <taxon>Pseudomonadati</taxon>
        <taxon>Pseudomonadota</taxon>
        <taxon>Gammaproteobacteria</taxon>
        <taxon>sulfur-oxidizing symbionts</taxon>
    </lineage>
</organism>
<name>A0A1J8P014_9GAMM</name>
<proteinExistence type="predicted"/>
<dbReference type="EMBL" id="MIQH01001262">
    <property type="protein sequence ID" value="OJA02958.1"/>
    <property type="molecule type" value="Genomic_DNA"/>
</dbReference>
<comment type="caution">
    <text evidence="1">The sequence shown here is derived from an EMBL/GenBank/DDBJ whole genome shotgun (WGS) entry which is preliminary data.</text>
</comment>
<evidence type="ECO:0000313" key="2">
    <source>
        <dbReference type="Proteomes" id="UP000182798"/>
    </source>
</evidence>
<dbReference type="Proteomes" id="UP000182798">
    <property type="component" value="Unassembled WGS sequence"/>
</dbReference>
<dbReference type="AlphaFoldDB" id="A0A1J8P014"/>
<accession>A0A1J8P014</accession>